<accession>A0A366HFC3</accession>
<protein>
    <submittedName>
        <fullName evidence="3">Uncharacterized protein</fullName>
    </submittedName>
</protein>
<gene>
    <name evidence="3" type="ORF">DES53_108111</name>
</gene>
<sequence>MRFSPVCLLALLMSISFTLCRAEEQPAGKKAAELIANSAFCIAYVFRDADERDRRPGPAGDPFQSAGESILEGSILSEGEGIMDVAALASRVTSQARVSKAQISRLTAAVQRTDSLFPFADCYSPHHAFVFYSAQGEPQCCIEICFTCKRFKTSPQLRVMTVEEELRAVVGIDLIEIANIFDELKLPLTPYKSFEELEKRLAKLAEETKARIAEEEKAEAAEKAKQKK</sequence>
<feature type="coiled-coil region" evidence="1">
    <location>
        <begin position="194"/>
        <end position="225"/>
    </location>
</feature>
<evidence type="ECO:0000313" key="4">
    <source>
        <dbReference type="Proteomes" id="UP000253426"/>
    </source>
</evidence>
<proteinExistence type="predicted"/>
<keyword evidence="1" id="KW-0175">Coiled coil</keyword>
<evidence type="ECO:0000256" key="1">
    <source>
        <dbReference type="SAM" id="Coils"/>
    </source>
</evidence>
<dbReference type="AlphaFoldDB" id="A0A366HFC3"/>
<reference evidence="3 4" key="1">
    <citation type="submission" date="2018-06" db="EMBL/GenBank/DDBJ databases">
        <title>Genomic Encyclopedia of Type Strains, Phase IV (KMG-IV): sequencing the most valuable type-strain genomes for metagenomic binning, comparative biology and taxonomic classification.</title>
        <authorList>
            <person name="Goeker M."/>
        </authorList>
    </citation>
    <scope>NUCLEOTIDE SEQUENCE [LARGE SCALE GENOMIC DNA]</scope>
    <source>
        <strain evidence="3 4">DSM 25532</strain>
    </source>
</reference>
<feature type="chain" id="PRO_5016993389" evidence="2">
    <location>
        <begin position="23"/>
        <end position="228"/>
    </location>
</feature>
<keyword evidence="2" id="KW-0732">Signal</keyword>
<dbReference type="RefSeq" id="WP_147263527.1">
    <property type="nucleotide sequence ID" value="NZ_QNRR01000008.1"/>
</dbReference>
<dbReference type="EMBL" id="QNRR01000008">
    <property type="protein sequence ID" value="RBP40404.1"/>
    <property type="molecule type" value="Genomic_DNA"/>
</dbReference>
<dbReference type="Proteomes" id="UP000253426">
    <property type="component" value="Unassembled WGS sequence"/>
</dbReference>
<organism evidence="3 4">
    <name type="scientific">Roseimicrobium gellanilyticum</name>
    <dbReference type="NCBI Taxonomy" id="748857"/>
    <lineage>
        <taxon>Bacteria</taxon>
        <taxon>Pseudomonadati</taxon>
        <taxon>Verrucomicrobiota</taxon>
        <taxon>Verrucomicrobiia</taxon>
        <taxon>Verrucomicrobiales</taxon>
        <taxon>Verrucomicrobiaceae</taxon>
        <taxon>Roseimicrobium</taxon>
    </lineage>
</organism>
<evidence type="ECO:0000313" key="3">
    <source>
        <dbReference type="EMBL" id="RBP40404.1"/>
    </source>
</evidence>
<name>A0A366HFC3_9BACT</name>
<comment type="caution">
    <text evidence="3">The sequence shown here is derived from an EMBL/GenBank/DDBJ whole genome shotgun (WGS) entry which is preliminary data.</text>
</comment>
<evidence type="ECO:0000256" key="2">
    <source>
        <dbReference type="SAM" id="SignalP"/>
    </source>
</evidence>
<dbReference type="OrthoDB" id="193897at2"/>
<keyword evidence="4" id="KW-1185">Reference proteome</keyword>
<feature type="signal peptide" evidence="2">
    <location>
        <begin position="1"/>
        <end position="22"/>
    </location>
</feature>